<protein>
    <submittedName>
        <fullName evidence="9">G-protein coupled receptor 157</fullName>
    </submittedName>
</protein>
<accession>A0A1S3JP37</accession>
<evidence type="ECO:0000256" key="4">
    <source>
        <dbReference type="ARBA" id="ARBA00023136"/>
    </source>
</evidence>
<dbReference type="GO" id="GO:0005886">
    <property type="term" value="C:plasma membrane"/>
    <property type="evidence" value="ECO:0007669"/>
    <property type="project" value="TreeGrafter"/>
</dbReference>
<feature type="domain" description="G-protein coupled receptors family 2 profile 2" evidence="7">
    <location>
        <begin position="12"/>
        <end position="313"/>
    </location>
</feature>
<dbReference type="GO" id="GO:0007189">
    <property type="term" value="P:adenylate cyclase-activating G protein-coupled receptor signaling pathway"/>
    <property type="evidence" value="ECO:0007669"/>
    <property type="project" value="TreeGrafter"/>
</dbReference>
<dbReference type="STRING" id="7574.A0A1S3JP37"/>
<dbReference type="PRINTS" id="PR02001">
    <property type="entry name" value="GCR1CAMPR"/>
</dbReference>
<keyword evidence="2 6" id="KW-0812">Transmembrane</keyword>
<feature type="transmembrane region" description="Helical" evidence="6">
    <location>
        <begin position="186"/>
        <end position="207"/>
    </location>
</feature>
<dbReference type="PROSITE" id="PS50261">
    <property type="entry name" value="G_PROTEIN_RECEP_F2_4"/>
    <property type="match status" value="1"/>
</dbReference>
<dbReference type="Pfam" id="PF05462">
    <property type="entry name" value="Dicty_CAR"/>
    <property type="match status" value="1"/>
</dbReference>
<dbReference type="OrthoDB" id="100006at2759"/>
<dbReference type="InParanoid" id="A0A1S3JP37"/>
<keyword evidence="8" id="KW-1185">Reference proteome</keyword>
<feature type="transmembrane region" description="Helical" evidence="6">
    <location>
        <begin position="286"/>
        <end position="312"/>
    </location>
</feature>
<feature type="transmembrane region" description="Helical" evidence="6">
    <location>
        <begin position="243"/>
        <end position="266"/>
    </location>
</feature>
<keyword evidence="4 6" id="KW-0472">Membrane</keyword>
<feature type="transmembrane region" description="Helical" evidence="6">
    <location>
        <begin position="91"/>
        <end position="116"/>
    </location>
</feature>
<evidence type="ECO:0000259" key="7">
    <source>
        <dbReference type="PROSITE" id="PS50261"/>
    </source>
</evidence>
<dbReference type="InterPro" id="IPR017981">
    <property type="entry name" value="GPCR_2-like_7TM"/>
</dbReference>
<evidence type="ECO:0000256" key="6">
    <source>
        <dbReference type="SAM" id="Phobius"/>
    </source>
</evidence>
<comment type="subcellular location">
    <subcellularLocation>
        <location evidence="1">Membrane</location>
        <topology evidence="1">Multi-pass membrane protein</topology>
    </subcellularLocation>
</comment>
<feature type="transmembrane region" description="Helical" evidence="6">
    <location>
        <begin position="12"/>
        <end position="35"/>
    </location>
</feature>
<dbReference type="Gene3D" id="1.20.1070.10">
    <property type="entry name" value="Rhodopsin 7-helix transmembrane proteins"/>
    <property type="match status" value="1"/>
</dbReference>
<dbReference type="KEGG" id="lak:106174905"/>
<evidence type="ECO:0000313" key="9">
    <source>
        <dbReference type="RefSeq" id="XP_013412130.1"/>
    </source>
</evidence>
<feature type="transmembrane region" description="Helical" evidence="6">
    <location>
        <begin position="47"/>
        <end position="71"/>
    </location>
</feature>
<organism evidence="8 9">
    <name type="scientific">Lingula anatina</name>
    <name type="common">Brachiopod</name>
    <name type="synonym">Lingula unguis</name>
    <dbReference type="NCBI Taxonomy" id="7574"/>
    <lineage>
        <taxon>Eukaryota</taxon>
        <taxon>Metazoa</taxon>
        <taxon>Spiralia</taxon>
        <taxon>Lophotrochozoa</taxon>
        <taxon>Brachiopoda</taxon>
        <taxon>Linguliformea</taxon>
        <taxon>Lingulata</taxon>
        <taxon>Lingulida</taxon>
        <taxon>Linguloidea</taxon>
        <taxon>Lingulidae</taxon>
        <taxon>Lingula</taxon>
    </lineage>
</organism>
<dbReference type="PANTHER" id="PTHR23112">
    <property type="entry name" value="G PROTEIN-COUPLED RECEPTOR 157-RELATED"/>
    <property type="match status" value="1"/>
</dbReference>
<dbReference type="Proteomes" id="UP000085678">
    <property type="component" value="Unplaced"/>
</dbReference>
<dbReference type="GO" id="GO:0004930">
    <property type="term" value="F:G protein-coupled receptor activity"/>
    <property type="evidence" value="ECO:0007669"/>
    <property type="project" value="TreeGrafter"/>
</dbReference>
<gene>
    <name evidence="9" type="primary">LOC106174905</name>
</gene>
<dbReference type="GeneID" id="106174905"/>
<sequence>MGVTLSLTSLVYVILTLFFSVLSILGTLLIILVYFMYVDLRTTSRKIVVFLSIGDFINALSQTIGLVWYVSDTHTSVDYTDIKFLALCEGPAAGLIFGTIASCLWTVVLALYMYICIVRNRVGLAQKLITPSHVVCWMIPSLMVIILMSETELGYDEALKNSSSSASICWIRNVNDSNPKAVFDQFLWQVFSMPFWELTSVIVVAILTSRTVHHVHAEILREKDQHDISEETMAAIWAANKKMVAIPVVMVFVRIWGIARFLVTAITKMAYPGQKAILKRVDSHPAMVILMMLQGIGDGSQGLGNAMLFCFFTKSVRTRLWDGIKRAVSCKWRHKRREKSTRSDHGSILADDRQPVPAGTAKIESSVTV</sequence>
<dbReference type="RefSeq" id="XP_013412130.1">
    <property type="nucleotide sequence ID" value="XM_013556676.1"/>
</dbReference>
<feature type="region of interest" description="Disordered" evidence="5">
    <location>
        <begin position="341"/>
        <end position="369"/>
    </location>
</feature>
<feature type="transmembrane region" description="Helical" evidence="6">
    <location>
        <begin position="128"/>
        <end position="148"/>
    </location>
</feature>
<evidence type="ECO:0000256" key="2">
    <source>
        <dbReference type="ARBA" id="ARBA00022692"/>
    </source>
</evidence>
<dbReference type="AlphaFoldDB" id="A0A1S3JP37"/>
<evidence type="ECO:0000256" key="1">
    <source>
        <dbReference type="ARBA" id="ARBA00004141"/>
    </source>
</evidence>
<reference evidence="9" key="1">
    <citation type="submission" date="2025-08" db="UniProtKB">
        <authorList>
            <consortium name="RefSeq"/>
        </authorList>
    </citation>
    <scope>IDENTIFICATION</scope>
    <source>
        <tissue evidence="9">Gonads</tissue>
    </source>
</reference>
<evidence type="ECO:0000313" key="8">
    <source>
        <dbReference type="Proteomes" id="UP000085678"/>
    </source>
</evidence>
<keyword evidence="9" id="KW-0675">Receptor</keyword>
<keyword evidence="3 6" id="KW-1133">Transmembrane helix</keyword>
<dbReference type="PANTHER" id="PTHR23112:SF47">
    <property type="entry name" value="G-PROTEIN COUPLED RECEPTOR 157"/>
    <property type="match status" value="1"/>
</dbReference>
<dbReference type="SUPFAM" id="SSF81321">
    <property type="entry name" value="Family A G protein-coupled receptor-like"/>
    <property type="match status" value="1"/>
</dbReference>
<proteinExistence type="predicted"/>
<evidence type="ECO:0000256" key="3">
    <source>
        <dbReference type="ARBA" id="ARBA00022989"/>
    </source>
</evidence>
<dbReference type="InterPro" id="IPR022343">
    <property type="entry name" value="GCR1-cAMP_receptor"/>
</dbReference>
<name>A0A1S3JP37_LINAN</name>
<evidence type="ECO:0000256" key="5">
    <source>
        <dbReference type="SAM" id="MobiDB-lite"/>
    </source>
</evidence>
<feature type="compositionally biased region" description="Basic and acidic residues" evidence="5">
    <location>
        <begin position="341"/>
        <end position="354"/>
    </location>
</feature>
<dbReference type="GO" id="GO:0007166">
    <property type="term" value="P:cell surface receptor signaling pathway"/>
    <property type="evidence" value="ECO:0007669"/>
    <property type="project" value="InterPro"/>
</dbReference>